<evidence type="ECO:0000313" key="2">
    <source>
        <dbReference type="EMBL" id="GLQ86321.1"/>
    </source>
</evidence>
<dbReference type="EMBL" id="BSNZ01000061">
    <property type="protein sequence ID" value="GLQ86321.1"/>
    <property type="molecule type" value="Genomic_DNA"/>
</dbReference>
<accession>A0AA37SJW9</accession>
<feature type="region of interest" description="Disordered" evidence="1">
    <location>
        <begin position="22"/>
        <end position="50"/>
    </location>
</feature>
<sequence>MPGAKGCKAGWDATWRNLVRREDGMRTPTLSSKAQQRADNGKSGVMLEGC</sequence>
<feature type="compositionally biased region" description="Polar residues" evidence="1">
    <location>
        <begin position="28"/>
        <end position="38"/>
    </location>
</feature>
<evidence type="ECO:0000313" key="3">
    <source>
        <dbReference type="Proteomes" id="UP001156708"/>
    </source>
</evidence>
<dbReference type="Proteomes" id="UP001156708">
    <property type="component" value="Unassembled WGS sequence"/>
</dbReference>
<organism evidence="2 3">
    <name type="scientific">Gluconobacter sphaericus NBRC 12467</name>
    <dbReference type="NCBI Taxonomy" id="1307951"/>
    <lineage>
        <taxon>Bacteria</taxon>
        <taxon>Pseudomonadati</taxon>
        <taxon>Pseudomonadota</taxon>
        <taxon>Alphaproteobacteria</taxon>
        <taxon>Acetobacterales</taxon>
        <taxon>Acetobacteraceae</taxon>
        <taxon>Gluconobacter</taxon>
    </lineage>
</organism>
<evidence type="ECO:0000256" key="1">
    <source>
        <dbReference type="SAM" id="MobiDB-lite"/>
    </source>
</evidence>
<dbReference type="AlphaFoldDB" id="A0AA37SJW9"/>
<reference evidence="3" key="1">
    <citation type="journal article" date="2019" name="Int. J. Syst. Evol. Microbiol.">
        <title>The Global Catalogue of Microorganisms (GCM) 10K type strain sequencing project: providing services to taxonomists for standard genome sequencing and annotation.</title>
        <authorList>
            <consortium name="The Broad Institute Genomics Platform"/>
            <consortium name="The Broad Institute Genome Sequencing Center for Infectious Disease"/>
            <person name="Wu L."/>
            <person name="Ma J."/>
        </authorList>
    </citation>
    <scope>NUCLEOTIDE SEQUENCE [LARGE SCALE GENOMIC DNA]</scope>
    <source>
        <strain evidence="3">NBRC 12467</strain>
    </source>
</reference>
<keyword evidence="3" id="KW-1185">Reference proteome</keyword>
<gene>
    <name evidence="2" type="ORF">GCM10007872_32360</name>
</gene>
<comment type="caution">
    <text evidence="2">The sequence shown here is derived from an EMBL/GenBank/DDBJ whole genome shotgun (WGS) entry which is preliminary data.</text>
</comment>
<name>A0AA37SJW9_9PROT</name>
<proteinExistence type="predicted"/>
<protein>
    <submittedName>
        <fullName evidence="2">Uncharacterized protein</fullName>
    </submittedName>
</protein>